<dbReference type="AlphaFoldDB" id="A0A6J4PRM4"/>
<gene>
    <name evidence="2" type="ORF">AVDCRST_MAG78-945</name>
</gene>
<dbReference type="EC" id="3.1.4.46" evidence="2"/>
<dbReference type="PROSITE" id="PS51704">
    <property type="entry name" value="GP_PDE"/>
    <property type="match status" value="1"/>
</dbReference>
<evidence type="ECO:0000259" key="1">
    <source>
        <dbReference type="PROSITE" id="PS51704"/>
    </source>
</evidence>
<dbReference type="EMBL" id="CADCVB010000076">
    <property type="protein sequence ID" value="CAA9420407.1"/>
    <property type="molecule type" value="Genomic_DNA"/>
</dbReference>
<proteinExistence type="predicted"/>
<dbReference type="InterPro" id="IPR030395">
    <property type="entry name" value="GP_PDE_dom"/>
</dbReference>
<feature type="domain" description="GP-PDE" evidence="1">
    <location>
        <begin position="1"/>
        <end position="30"/>
    </location>
</feature>
<accession>A0A6J4PRM4</accession>
<keyword evidence="2" id="KW-0378">Hydrolase</keyword>
<dbReference type="GO" id="GO:0008889">
    <property type="term" value="F:glycerophosphodiester phosphodiesterase activity"/>
    <property type="evidence" value="ECO:0007669"/>
    <property type="project" value="UniProtKB-EC"/>
</dbReference>
<reference evidence="2" key="1">
    <citation type="submission" date="2020-02" db="EMBL/GenBank/DDBJ databases">
        <authorList>
            <person name="Meier V. D."/>
        </authorList>
    </citation>
    <scope>NUCLEOTIDE SEQUENCE</scope>
    <source>
        <strain evidence="2">AVDCRST_MAG78</strain>
    </source>
</reference>
<dbReference type="InterPro" id="IPR017946">
    <property type="entry name" value="PLC-like_Pdiesterase_TIM-brl"/>
</dbReference>
<protein>
    <submittedName>
        <fullName evidence="2">Glycerophosphoryl diester phosphodiesterase</fullName>
        <ecNumber evidence="2">3.1.4.46</ecNumber>
    </submittedName>
</protein>
<dbReference type="Gene3D" id="3.20.20.190">
    <property type="entry name" value="Phosphatidylinositol (PI) phosphodiesterase"/>
    <property type="match status" value="1"/>
</dbReference>
<dbReference type="GO" id="GO:0006629">
    <property type="term" value="P:lipid metabolic process"/>
    <property type="evidence" value="ECO:0007669"/>
    <property type="project" value="InterPro"/>
</dbReference>
<sequence length="37" mass="4023">MNEPEEMRRALETGVDGIVTDRPDLLAGLAVCPKSTH</sequence>
<organism evidence="2">
    <name type="scientific">uncultured Rubrobacteraceae bacterium</name>
    <dbReference type="NCBI Taxonomy" id="349277"/>
    <lineage>
        <taxon>Bacteria</taxon>
        <taxon>Bacillati</taxon>
        <taxon>Actinomycetota</taxon>
        <taxon>Rubrobacteria</taxon>
        <taxon>Rubrobacterales</taxon>
        <taxon>Rubrobacteraceae</taxon>
        <taxon>environmental samples</taxon>
    </lineage>
</organism>
<evidence type="ECO:0000313" key="2">
    <source>
        <dbReference type="EMBL" id="CAA9420407.1"/>
    </source>
</evidence>
<name>A0A6J4PRM4_9ACTN</name>
<dbReference type="SUPFAM" id="SSF51695">
    <property type="entry name" value="PLC-like phosphodiesterases"/>
    <property type="match status" value="1"/>
</dbReference>